<dbReference type="SUPFAM" id="SSF48452">
    <property type="entry name" value="TPR-like"/>
    <property type="match status" value="1"/>
</dbReference>
<evidence type="ECO:0000313" key="1">
    <source>
        <dbReference type="EMBL" id="SEN11475.1"/>
    </source>
</evidence>
<dbReference type="AlphaFoldDB" id="A0A1H8DWC2"/>
<dbReference type="InterPro" id="IPR019734">
    <property type="entry name" value="TPR_rpt"/>
</dbReference>
<dbReference type="Pfam" id="PF13424">
    <property type="entry name" value="TPR_12"/>
    <property type="match status" value="1"/>
</dbReference>
<evidence type="ECO:0000313" key="2">
    <source>
        <dbReference type="Proteomes" id="UP000199695"/>
    </source>
</evidence>
<dbReference type="Proteomes" id="UP000199695">
    <property type="component" value="Unassembled WGS sequence"/>
</dbReference>
<dbReference type="STRING" id="1173111.SAMN05444955_1067"/>
<dbReference type="Gene3D" id="1.25.40.10">
    <property type="entry name" value="Tetratricopeptide repeat domain"/>
    <property type="match status" value="1"/>
</dbReference>
<dbReference type="SMART" id="SM00028">
    <property type="entry name" value="TPR"/>
    <property type="match status" value="3"/>
</dbReference>
<dbReference type="RefSeq" id="WP_089967042.1">
    <property type="nucleotide sequence ID" value="NZ_FOCQ01000006.1"/>
</dbReference>
<keyword evidence="2" id="KW-1185">Reference proteome</keyword>
<organism evidence="1 2">
    <name type="scientific">Lihuaxuella thermophila</name>
    <dbReference type="NCBI Taxonomy" id="1173111"/>
    <lineage>
        <taxon>Bacteria</taxon>
        <taxon>Bacillati</taxon>
        <taxon>Bacillota</taxon>
        <taxon>Bacilli</taxon>
        <taxon>Bacillales</taxon>
        <taxon>Thermoactinomycetaceae</taxon>
        <taxon>Lihuaxuella</taxon>
    </lineage>
</organism>
<gene>
    <name evidence="1" type="ORF">SAMN05444955_1067</name>
</gene>
<dbReference type="InterPro" id="IPR011990">
    <property type="entry name" value="TPR-like_helical_dom_sf"/>
</dbReference>
<dbReference type="OrthoDB" id="1652507at2"/>
<proteinExistence type="predicted"/>
<dbReference type="EMBL" id="FOCQ01000006">
    <property type="protein sequence ID" value="SEN11475.1"/>
    <property type="molecule type" value="Genomic_DNA"/>
</dbReference>
<sequence>MISLTTVQKELPSLASLTRFEPKNFLREIPRDEEKLKDAITQAEAFLARAKTLEMGDFSVLIFLHGYLGNAWRVMGETERAIRHLLKALEIARAKGEKGGVIRSLIRLGEAYKYHGQHETGLRCFAEAEALAESDEFSMYRDFICQHRGKCLMEMGRMEEALSELQRALMMRRAKGDAELIRSTEEAIKLVNRC</sequence>
<reference evidence="1 2" key="1">
    <citation type="submission" date="2016-10" db="EMBL/GenBank/DDBJ databases">
        <authorList>
            <person name="de Groot N.N."/>
        </authorList>
    </citation>
    <scope>NUCLEOTIDE SEQUENCE [LARGE SCALE GENOMIC DNA]</scope>
    <source>
        <strain evidence="1 2">DSM 46701</strain>
    </source>
</reference>
<name>A0A1H8DWC2_9BACL</name>
<accession>A0A1H8DWC2</accession>
<protein>
    <submittedName>
        <fullName evidence="1">Tetratricopeptide repeat-containing protein</fullName>
    </submittedName>
</protein>
<dbReference type="Pfam" id="PF13181">
    <property type="entry name" value="TPR_8"/>
    <property type="match status" value="1"/>
</dbReference>